<dbReference type="Gene3D" id="1.20.80.10">
    <property type="match status" value="1"/>
</dbReference>
<dbReference type="GO" id="GO:0005856">
    <property type="term" value="C:cytoskeleton"/>
    <property type="evidence" value="ECO:0007669"/>
    <property type="project" value="UniProtKB-SubCell"/>
</dbReference>
<dbReference type="EMBL" id="VCGU01000458">
    <property type="protein sequence ID" value="TRY63181.1"/>
    <property type="molecule type" value="Genomic_DNA"/>
</dbReference>
<evidence type="ECO:0000256" key="3">
    <source>
        <dbReference type="ARBA" id="ARBA00009649"/>
    </source>
</evidence>
<keyword evidence="9" id="KW-0206">Cytoskeleton</keyword>
<feature type="compositionally biased region" description="Polar residues" evidence="10">
    <location>
        <begin position="980"/>
        <end position="1012"/>
    </location>
</feature>
<dbReference type="Proteomes" id="UP000318571">
    <property type="component" value="Chromosome 10"/>
</dbReference>
<dbReference type="InterPro" id="IPR041782">
    <property type="entry name" value="PTPN14/21_FERM_C"/>
</dbReference>
<comment type="similarity">
    <text evidence="3">Belongs to the protein-tyrosine phosphatase family. Non-receptor class subfamily.</text>
</comment>
<evidence type="ECO:0000256" key="4">
    <source>
        <dbReference type="ARBA" id="ARBA00013064"/>
    </source>
</evidence>
<dbReference type="PROSITE" id="PS50057">
    <property type="entry name" value="FERM_3"/>
    <property type="match status" value="1"/>
</dbReference>
<dbReference type="PROSITE" id="PS00383">
    <property type="entry name" value="TYR_PHOSPHATASE_1"/>
    <property type="match status" value="1"/>
</dbReference>
<accession>A0A553NCL9</accession>
<dbReference type="InterPro" id="IPR019748">
    <property type="entry name" value="FERM_central"/>
</dbReference>
<dbReference type="InterPro" id="IPR029071">
    <property type="entry name" value="Ubiquitin-like_domsf"/>
</dbReference>
<organism evidence="14 15">
    <name type="scientific">Tigriopus californicus</name>
    <name type="common">Marine copepod</name>
    <dbReference type="NCBI Taxonomy" id="6832"/>
    <lineage>
        <taxon>Eukaryota</taxon>
        <taxon>Metazoa</taxon>
        <taxon>Ecdysozoa</taxon>
        <taxon>Arthropoda</taxon>
        <taxon>Crustacea</taxon>
        <taxon>Multicrustacea</taxon>
        <taxon>Hexanauplia</taxon>
        <taxon>Copepoda</taxon>
        <taxon>Harpacticoida</taxon>
        <taxon>Harpacticidae</taxon>
        <taxon>Tigriopus</taxon>
    </lineage>
</organism>
<protein>
    <recommendedName>
        <fullName evidence="4">protein-tyrosine-phosphatase</fullName>
        <ecNumber evidence="4">3.1.3.48</ecNumber>
    </recommendedName>
</protein>
<dbReference type="Pfam" id="PF00373">
    <property type="entry name" value="FERM_M"/>
    <property type="match status" value="1"/>
</dbReference>
<proteinExistence type="inferred from homology"/>
<evidence type="ECO:0000256" key="5">
    <source>
        <dbReference type="ARBA" id="ARBA00022490"/>
    </source>
</evidence>
<dbReference type="Pfam" id="PF09380">
    <property type="entry name" value="FERM_C"/>
    <property type="match status" value="1"/>
</dbReference>
<evidence type="ECO:0000313" key="15">
    <source>
        <dbReference type="Proteomes" id="UP000318571"/>
    </source>
</evidence>
<dbReference type="EC" id="3.1.3.48" evidence="4"/>
<dbReference type="CDD" id="cd13188">
    <property type="entry name" value="FERM_C_PTPN14_PTPN21"/>
    <property type="match status" value="1"/>
</dbReference>
<keyword evidence="6" id="KW-0378">Hydrolase</keyword>
<gene>
    <name evidence="14" type="ORF">TCAL_04010</name>
</gene>
<dbReference type="InterPro" id="IPR029021">
    <property type="entry name" value="Prot-tyrosine_phosphatase-like"/>
</dbReference>
<evidence type="ECO:0000256" key="6">
    <source>
        <dbReference type="ARBA" id="ARBA00022801"/>
    </source>
</evidence>
<keyword evidence="7" id="KW-0904">Protein phosphatase</keyword>
<evidence type="ECO:0000256" key="8">
    <source>
        <dbReference type="ARBA" id="ARBA00022949"/>
    </source>
</evidence>
<dbReference type="SMART" id="SM00194">
    <property type="entry name" value="PTPc"/>
    <property type="match status" value="1"/>
</dbReference>
<dbReference type="CDD" id="cd17099">
    <property type="entry name" value="FERM_F1_PTPN14_like"/>
    <property type="match status" value="1"/>
</dbReference>
<dbReference type="GO" id="GO:0009887">
    <property type="term" value="P:animal organ morphogenesis"/>
    <property type="evidence" value="ECO:0007669"/>
    <property type="project" value="UniProtKB-ARBA"/>
</dbReference>
<dbReference type="SUPFAM" id="SSF52799">
    <property type="entry name" value="(Phosphotyrosine protein) phosphatases II"/>
    <property type="match status" value="1"/>
</dbReference>
<dbReference type="FunFam" id="1.20.80.10:FF:000014">
    <property type="entry name" value="Tyrosine-protein phosphatase non-receptor type"/>
    <property type="match status" value="1"/>
</dbReference>
<feature type="compositionally biased region" description="Polar residues" evidence="10">
    <location>
        <begin position="1049"/>
        <end position="1063"/>
    </location>
</feature>
<dbReference type="Pfam" id="PF00102">
    <property type="entry name" value="Y_phosphatase"/>
    <property type="match status" value="1"/>
</dbReference>
<dbReference type="InterPro" id="IPR014352">
    <property type="entry name" value="FERM/acyl-CoA-bd_prot_sf"/>
</dbReference>
<evidence type="ECO:0000259" key="13">
    <source>
        <dbReference type="PROSITE" id="PS50057"/>
    </source>
</evidence>
<dbReference type="InterPro" id="IPR000242">
    <property type="entry name" value="PTP_cat"/>
</dbReference>
<evidence type="ECO:0000256" key="7">
    <source>
        <dbReference type="ARBA" id="ARBA00022912"/>
    </source>
</evidence>
<dbReference type="InterPro" id="IPR003595">
    <property type="entry name" value="Tyr_Pase_cat"/>
</dbReference>
<name>A0A553NCL9_TIGCA</name>
<feature type="domain" description="FERM" evidence="13">
    <location>
        <begin position="22"/>
        <end position="312"/>
    </location>
</feature>
<dbReference type="CDD" id="cd14473">
    <property type="entry name" value="FERM_B-lobe"/>
    <property type="match status" value="1"/>
</dbReference>
<evidence type="ECO:0000259" key="11">
    <source>
        <dbReference type="PROSITE" id="PS50055"/>
    </source>
</evidence>
<dbReference type="Pfam" id="PF09379">
    <property type="entry name" value="FERM_N"/>
    <property type="match status" value="1"/>
</dbReference>
<feature type="compositionally biased region" description="Low complexity" evidence="10">
    <location>
        <begin position="941"/>
        <end position="954"/>
    </location>
</feature>
<dbReference type="PRINTS" id="PR00700">
    <property type="entry name" value="PRTYPHPHTASE"/>
</dbReference>
<dbReference type="PRINTS" id="PR00935">
    <property type="entry name" value="BAND41"/>
</dbReference>
<dbReference type="GO" id="GO:0071944">
    <property type="term" value="C:cell periphery"/>
    <property type="evidence" value="ECO:0007669"/>
    <property type="project" value="UniProtKB-ARBA"/>
</dbReference>
<dbReference type="GO" id="GO:0048666">
    <property type="term" value="P:neuron development"/>
    <property type="evidence" value="ECO:0007669"/>
    <property type="project" value="UniProtKB-ARBA"/>
</dbReference>
<evidence type="ECO:0000259" key="12">
    <source>
        <dbReference type="PROSITE" id="PS50056"/>
    </source>
</evidence>
<dbReference type="Gene3D" id="3.10.20.90">
    <property type="entry name" value="Phosphatidylinositol 3-kinase Catalytic Subunit, Chain A, domain 1"/>
    <property type="match status" value="1"/>
</dbReference>
<evidence type="ECO:0000256" key="2">
    <source>
        <dbReference type="ARBA" id="ARBA00004282"/>
    </source>
</evidence>
<dbReference type="InterPro" id="IPR016130">
    <property type="entry name" value="Tyr_Pase_AS"/>
</dbReference>
<dbReference type="SUPFAM" id="SSF50729">
    <property type="entry name" value="PH domain-like"/>
    <property type="match status" value="1"/>
</dbReference>
<dbReference type="OMA" id="GKYVWRM"/>
<dbReference type="FunFam" id="3.10.20.90:FF:000039">
    <property type="entry name" value="Tyrosine-protein phosphatase non-receptor type"/>
    <property type="match status" value="1"/>
</dbReference>
<dbReference type="PANTHER" id="PTHR45706:SF1">
    <property type="entry name" value="PEZ, ISOFORM A"/>
    <property type="match status" value="1"/>
</dbReference>
<dbReference type="GO" id="GO:0070161">
    <property type="term" value="C:anchoring junction"/>
    <property type="evidence" value="ECO:0007669"/>
    <property type="project" value="UniProtKB-SubCell"/>
</dbReference>
<dbReference type="Gene3D" id="2.30.29.30">
    <property type="entry name" value="Pleckstrin-homology domain (PH domain)/Phosphotyrosine-binding domain (PTB)"/>
    <property type="match status" value="1"/>
</dbReference>
<evidence type="ECO:0000256" key="10">
    <source>
        <dbReference type="SAM" id="MobiDB-lite"/>
    </source>
</evidence>
<sequence length="1441" mass="161394">MPNFFKLKKSKQQYNVASKSVYVITVELLDNTLLECTLTSESTGRDCMDNVCQRLGLQQPDLFGLRYVSRRSYPKIRWADLDRPLKKQLDKYAQEPYLYLAVMFYVHDVSLLGDEVTRYHYFLQLKLDVIEGRLRCNYEQAIVLASYSLQAEFGDHDPEKHTLDYLQDFPLLPKPILSQFPEDKIGTLTDAIITQHANLRGIAQQLAEVYYIVGAQQLDGYGQECFLAKDERGNEVLIGASLTGIVVRKGNVLQPLFFKWYDITNLVNHKRVFGIECQNYELSVQFLLDEPDSAKYVWKICKYSQVYTHPPIRDCNVQRLTEFEEGEKGEGVLQHTFYKMHANASESSELSITLQNSRQTTPFQSNQPTQSRGNPFFMNGEQNYPATIQHSEIQNFHQQTQKVDLTPIKFKRPLGLNLGTQAQTVQTKAILEQTTGDYANNTTLQQSYNNYVLSNSAMNVNEVPTSQQQSQPLSQQAANYSNLVTDSHAHFRPAPDYETAIRNKYGVFANNILGGQQPGQIYNSQPSLITDALYSHGQAQRGNNLPPSTLVNAHHLNLHHVNEQENSNHPSAYSSTPELNRMNLNHQVNATNYSNIHDQNQLVAELQRLNIYRPPPPYPGPYAKLASTSTPDLAGLNSSGGVVGLSGSSPDLVSRRNLGVAATQQVHHRTFENLMDITKLATSSNNLANGQPTDYRHAYSTEELHSSVAYRLDSNAHVNNNNEAKSHFVHEVLPNNFLATYARAIPNGNPPYDPNRVATVAPQVQGNINDSEVTEPIYQNQQQLLIQQHSIDLSEEPIYQNLPAHERLMYKQRILEELQREQQLQLDALYTSDSIHVDDTVDSADPLQNTLQNHQSSSVDPTVGNKIKGHVSRVAITNSRENLSVTNTDYYSSTTTVTQIQNESNKNEANEVDQITASHRLASTPPKPKRSVTKINIGAESSNSSQSQTKSANAIAKEASENKSPEVFAPITDKKVQPGTDLSNPASHHSTTNAASKNTAGKASNPVSSGRPKSSYLHPGLIDSPMKRSRSKPNVSSNYFDSDPFMMDQPNTAKPNNPRTPSSKPRAGRKRWVLNFGNKTGSLKSVKSEGGHSHKSQDSFDGSLKSGGGFGPMMLATLHGLTRSRPDLLAESMATFSQPSKMPKDEIGAYLESKIDEGEVLREFERIPKKKHTNCNFVVAMTAENIPRNRFTDVLPYDENRVKLSSVDKDNKAGYINASHVSATVGPDQRFYIAAQGPLPNTLLHFWQMILHSDVHLIVMLTDVTASHKSSSCIPYWPQKNGSTLEVGDFKIVKKFSSESGHGSYTTSTLHVTHIPSKTQRTIWHLQYSDWADHGCPTDVRSYIEFMEEIAALRQHTVTEIPVGKNRNPPILVHCSAGVGRTGVTILCDILLYCVDHNLDIDIPKVLTHLRQQRMLMVQTIAQYKFVHTVLIHYLKQSRLI</sequence>
<dbReference type="InterPro" id="IPR018980">
    <property type="entry name" value="FERM_PH-like_C"/>
</dbReference>
<comment type="caution">
    <text evidence="14">The sequence shown here is derived from an EMBL/GenBank/DDBJ whole genome shotgun (WGS) entry which is preliminary data.</text>
</comment>
<dbReference type="PANTHER" id="PTHR45706">
    <property type="entry name" value="TYROSINE-PROTEIN PHOSPHATASE"/>
    <property type="match status" value="1"/>
</dbReference>
<feature type="domain" description="Tyrosine specific protein phosphatases" evidence="12">
    <location>
        <begin position="1344"/>
        <end position="1425"/>
    </location>
</feature>
<dbReference type="GO" id="GO:0004725">
    <property type="term" value="F:protein tyrosine phosphatase activity"/>
    <property type="evidence" value="ECO:0007669"/>
    <property type="project" value="UniProtKB-EC"/>
</dbReference>
<dbReference type="PROSITE" id="PS50056">
    <property type="entry name" value="TYR_PHOSPHATASE_2"/>
    <property type="match status" value="1"/>
</dbReference>
<feature type="region of interest" description="Disordered" evidence="10">
    <location>
        <begin position="937"/>
        <end position="1104"/>
    </location>
</feature>
<dbReference type="InterPro" id="IPR000299">
    <property type="entry name" value="FERM_domain"/>
</dbReference>
<dbReference type="SMART" id="SM01196">
    <property type="entry name" value="FERM_C"/>
    <property type="match status" value="1"/>
</dbReference>
<keyword evidence="15" id="KW-1185">Reference proteome</keyword>
<dbReference type="InterPro" id="IPR019749">
    <property type="entry name" value="Band_41_domain"/>
</dbReference>
<dbReference type="SUPFAM" id="SSF54236">
    <property type="entry name" value="Ubiquitin-like"/>
    <property type="match status" value="1"/>
</dbReference>
<comment type="subcellular location">
    <subcellularLocation>
        <location evidence="2">Cell junction</location>
    </subcellularLocation>
    <subcellularLocation>
        <location evidence="1">Cytoplasm</location>
        <location evidence="1">Cytoskeleton</location>
    </subcellularLocation>
</comment>
<keyword evidence="5" id="KW-0963">Cytoplasm</keyword>
<dbReference type="Gene3D" id="3.90.190.10">
    <property type="entry name" value="Protein tyrosine phosphatase superfamily"/>
    <property type="match status" value="1"/>
</dbReference>
<evidence type="ECO:0000256" key="1">
    <source>
        <dbReference type="ARBA" id="ARBA00004245"/>
    </source>
</evidence>
<dbReference type="SMART" id="SM00404">
    <property type="entry name" value="PTPc_motif"/>
    <property type="match status" value="1"/>
</dbReference>
<reference evidence="14 15" key="1">
    <citation type="journal article" date="2018" name="Nat. Ecol. Evol.">
        <title>Genomic signatures of mitonuclear coevolution across populations of Tigriopus californicus.</title>
        <authorList>
            <person name="Barreto F.S."/>
            <person name="Watson E.T."/>
            <person name="Lima T.G."/>
            <person name="Willett C.S."/>
            <person name="Edmands S."/>
            <person name="Li W."/>
            <person name="Burton R.S."/>
        </authorList>
    </citation>
    <scope>NUCLEOTIDE SEQUENCE [LARGE SCALE GENOMIC DNA]</scope>
    <source>
        <strain evidence="14 15">San Diego</strain>
    </source>
</reference>
<dbReference type="PROSITE" id="PS50055">
    <property type="entry name" value="TYR_PHOSPHATASE_PTP"/>
    <property type="match status" value="1"/>
</dbReference>
<dbReference type="InterPro" id="IPR000387">
    <property type="entry name" value="Tyr_Pase_dom"/>
</dbReference>
<dbReference type="InterPro" id="IPR035963">
    <property type="entry name" value="FERM_2"/>
</dbReference>
<feature type="compositionally biased region" description="Basic and acidic residues" evidence="10">
    <location>
        <begin position="1086"/>
        <end position="1098"/>
    </location>
</feature>
<evidence type="ECO:0000256" key="9">
    <source>
        <dbReference type="ARBA" id="ARBA00023212"/>
    </source>
</evidence>
<dbReference type="InterPro" id="IPR011993">
    <property type="entry name" value="PH-like_dom_sf"/>
</dbReference>
<dbReference type="InterPro" id="IPR018979">
    <property type="entry name" value="FERM_N"/>
</dbReference>
<dbReference type="SMART" id="SM00295">
    <property type="entry name" value="B41"/>
    <property type="match status" value="1"/>
</dbReference>
<dbReference type="STRING" id="6832.A0A553NCL9"/>
<feature type="domain" description="Tyrosine-protein phosphatase" evidence="11">
    <location>
        <begin position="1160"/>
        <end position="1434"/>
    </location>
</feature>
<dbReference type="SUPFAM" id="SSF47031">
    <property type="entry name" value="Second domain of FERM"/>
    <property type="match status" value="1"/>
</dbReference>
<evidence type="ECO:0000313" key="14">
    <source>
        <dbReference type="EMBL" id="TRY63181.1"/>
    </source>
</evidence>
<keyword evidence="8" id="KW-0965">Cell junction</keyword>